<dbReference type="GO" id="GO:0045893">
    <property type="term" value="P:positive regulation of DNA-templated transcription"/>
    <property type="evidence" value="ECO:0007669"/>
    <property type="project" value="TreeGrafter"/>
</dbReference>
<dbReference type="InterPro" id="IPR003137">
    <property type="entry name" value="PA_domain"/>
</dbReference>
<keyword evidence="2 12" id="KW-0812">Transmembrane</keyword>
<organism evidence="14 15">
    <name type="scientific">Gambusia affinis</name>
    <name type="common">Western mosquitofish</name>
    <name type="synonym">Heterandria affinis</name>
    <dbReference type="NCBI Taxonomy" id="33528"/>
    <lineage>
        <taxon>Eukaryota</taxon>
        <taxon>Metazoa</taxon>
        <taxon>Chordata</taxon>
        <taxon>Craniata</taxon>
        <taxon>Vertebrata</taxon>
        <taxon>Euteleostomi</taxon>
        <taxon>Actinopterygii</taxon>
        <taxon>Neopterygii</taxon>
        <taxon>Teleostei</taxon>
        <taxon>Neoteleostei</taxon>
        <taxon>Acanthomorphata</taxon>
        <taxon>Ovalentaria</taxon>
        <taxon>Atherinomorphae</taxon>
        <taxon>Cyprinodontiformes</taxon>
        <taxon>Poeciliidae</taxon>
        <taxon>Poeciliinae</taxon>
        <taxon>Gambusia</taxon>
    </lineage>
</organism>
<keyword evidence="4" id="KW-0732">Signal</keyword>
<comment type="subcellular location">
    <subcellularLocation>
        <location evidence="1">Membrane</location>
    </subcellularLocation>
</comment>
<dbReference type="PANTHER" id="PTHR45931:SF21">
    <property type="entry name" value="RING FINGER PROTEIN 130"/>
    <property type="match status" value="1"/>
</dbReference>
<dbReference type="Gene3D" id="3.30.40.10">
    <property type="entry name" value="Zinc/RING finger domain, C3HC4 (zinc finger)"/>
    <property type="match status" value="1"/>
</dbReference>
<protein>
    <recommendedName>
        <fullName evidence="13">RING-type domain-containing protein</fullName>
    </recommendedName>
</protein>
<evidence type="ECO:0000256" key="12">
    <source>
        <dbReference type="SAM" id="Phobius"/>
    </source>
</evidence>
<dbReference type="GO" id="GO:0006511">
    <property type="term" value="P:ubiquitin-dependent protein catabolic process"/>
    <property type="evidence" value="ECO:0007669"/>
    <property type="project" value="TreeGrafter"/>
</dbReference>
<proteinExistence type="predicted"/>
<feature type="transmembrane region" description="Helical" evidence="12">
    <location>
        <begin position="230"/>
        <end position="254"/>
    </location>
</feature>
<evidence type="ECO:0000313" key="14">
    <source>
        <dbReference type="EMBL" id="PWA18686.1"/>
    </source>
</evidence>
<dbReference type="GO" id="GO:0008270">
    <property type="term" value="F:zinc ion binding"/>
    <property type="evidence" value="ECO:0007669"/>
    <property type="project" value="UniProtKB-KW"/>
</dbReference>
<feature type="region of interest" description="Disordered" evidence="11">
    <location>
        <begin position="372"/>
        <end position="403"/>
    </location>
</feature>
<name>A0A315VHR7_GAMAF</name>
<evidence type="ECO:0000256" key="10">
    <source>
        <dbReference type="PROSITE-ProRule" id="PRU00175"/>
    </source>
</evidence>
<keyword evidence="15" id="KW-1185">Reference proteome</keyword>
<dbReference type="InterPro" id="IPR046450">
    <property type="entry name" value="PA_dom_sf"/>
</dbReference>
<dbReference type="Pfam" id="PF13639">
    <property type="entry name" value="zf-RING_2"/>
    <property type="match status" value="1"/>
</dbReference>
<dbReference type="InterPro" id="IPR001841">
    <property type="entry name" value="Znf_RING"/>
</dbReference>
<dbReference type="InterPro" id="IPR051834">
    <property type="entry name" value="RING_finger_E3_ligase"/>
</dbReference>
<evidence type="ECO:0000256" key="9">
    <source>
        <dbReference type="ARBA" id="ARBA00023180"/>
    </source>
</evidence>
<dbReference type="InterPro" id="IPR013083">
    <property type="entry name" value="Znf_RING/FYVE/PHD"/>
</dbReference>
<evidence type="ECO:0000259" key="13">
    <source>
        <dbReference type="PROSITE" id="PS50089"/>
    </source>
</evidence>
<dbReference type="Gene3D" id="3.50.30.30">
    <property type="match status" value="1"/>
</dbReference>
<feature type="transmembrane region" description="Helical" evidence="12">
    <location>
        <begin position="38"/>
        <end position="59"/>
    </location>
</feature>
<feature type="compositionally biased region" description="Polar residues" evidence="11">
    <location>
        <begin position="372"/>
        <end position="388"/>
    </location>
</feature>
<dbReference type="SMART" id="SM00184">
    <property type="entry name" value="RING"/>
    <property type="match status" value="1"/>
</dbReference>
<evidence type="ECO:0000256" key="8">
    <source>
        <dbReference type="ARBA" id="ARBA00023136"/>
    </source>
</evidence>
<accession>A0A315VHR7</accession>
<dbReference type="AlphaFoldDB" id="A0A315VHR7"/>
<evidence type="ECO:0000256" key="3">
    <source>
        <dbReference type="ARBA" id="ARBA00022723"/>
    </source>
</evidence>
<reference evidence="14 15" key="1">
    <citation type="journal article" date="2018" name="G3 (Bethesda)">
        <title>A High-Quality Reference Genome for the Invasive Mosquitofish Gambusia affinis Using a Chicago Library.</title>
        <authorList>
            <person name="Hoffberg S.L."/>
            <person name="Troendle N.J."/>
            <person name="Glenn T.C."/>
            <person name="Mahmud O."/>
            <person name="Louha S."/>
            <person name="Chalopin D."/>
            <person name="Bennetzen J.L."/>
            <person name="Mauricio R."/>
        </authorList>
    </citation>
    <scope>NUCLEOTIDE SEQUENCE [LARGE SCALE GENOMIC DNA]</scope>
    <source>
        <strain evidence="14">NE01/NJP1002.9</strain>
        <tissue evidence="14">Muscle</tissue>
    </source>
</reference>
<evidence type="ECO:0000256" key="11">
    <source>
        <dbReference type="SAM" id="MobiDB-lite"/>
    </source>
</evidence>
<evidence type="ECO:0000256" key="6">
    <source>
        <dbReference type="ARBA" id="ARBA00022833"/>
    </source>
</evidence>
<evidence type="ECO:0000256" key="5">
    <source>
        <dbReference type="ARBA" id="ARBA00022771"/>
    </source>
</evidence>
<comment type="caution">
    <text evidence="14">The sequence shown here is derived from an EMBL/GenBank/DDBJ whole genome shotgun (WGS) entry which is preliminary data.</text>
</comment>
<keyword evidence="8 12" id="KW-0472">Membrane</keyword>
<evidence type="ECO:0000256" key="4">
    <source>
        <dbReference type="ARBA" id="ARBA00022729"/>
    </source>
</evidence>
<dbReference type="Pfam" id="PF02225">
    <property type="entry name" value="PA"/>
    <property type="match status" value="1"/>
</dbReference>
<keyword evidence="9" id="KW-0325">Glycoprotein</keyword>
<dbReference type="GO" id="GO:0016020">
    <property type="term" value="C:membrane"/>
    <property type="evidence" value="ECO:0007669"/>
    <property type="project" value="UniProtKB-SubCell"/>
</dbReference>
<dbReference type="PROSITE" id="PS50089">
    <property type="entry name" value="ZF_RING_2"/>
    <property type="match status" value="1"/>
</dbReference>
<keyword evidence="5 10" id="KW-0863">Zinc-finger</keyword>
<dbReference type="GO" id="GO:0061630">
    <property type="term" value="F:ubiquitin protein ligase activity"/>
    <property type="evidence" value="ECO:0007669"/>
    <property type="project" value="TreeGrafter"/>
</dbReference>
<evidence type="ECO:0000256" key="1">
    <source>
        <dbReference type="ARBA" id="ARBA00004370"/>
    </source>
</evidence>
<sequence length="450" mass="49477">MFKNEKFDYLVFRDMDGVGHSGTCSDRFHVTGPADMDLHRWTCFPILAVLTLVLVQVVVQARSAAAGRADRNSIEDATVNATVMDRGSSVHMMSSEDGTYGQDSPKMDARGIVLTPAPHHGVVDRQGCDPNTRFLVPPRSVHWVALLQRGNCTFREKILKAAAYNATAVLVYNNSTDKTVKMGHEGTGDIVAVMITEAYGKEILAHLDRNLTVLASLGFRSPSRNLNRGSLVFVSVSFFVLMIISSAWLVFYFIQKIRYGAGRHRSQRRLGDAAKKAIGKLTTRTVKKGDKETDPDFNHCAVCIEAYQLNDVVRILPCKHVFHKVCVDPWLNEHCTCPMCKLNILKALGIMTSLPCVDTVVLDVERLGVGQTSGSQRAPLSDQNQPSISLEPLSPPHAEAAPRTPADITVAVTTGGGHFFNRNSMSPRSNVCEMELPDIQASLDFHDNKS</sequence>
<dbReference type="PANTHER" id="PTHR45931">
    <property type="entry name" value="SI:CH211-59O9.10"/>
    <property type="match status" value="1"/>
</dbReference>
<dbReference type="SUPFAM" id="SSF52025">
    <property type="entry name" value="PA domain"/>
    <property type="match status" value="1"/>
</dbReference>
<dbReference type="FunFam" id="3.30.40.10:FF:000009">
    <property type="entry name" value="E3 ubiquitin-protein ligase RNF130"/>
    <property type="match status" value="1"/>
</dbReference>
<dbReference type="GO" id="GO:0016567">
    <property type="term" value="P:protein ubiquitination"/>
    <property type="evidence" value="ECO:0007669"/>
    <property type="project" value="TreeGrafter"/>
</dbReference>
<keyword evidence="7 12" id="KW-1133">Transmembrane helix</keyword>
<dbReference type="GO" id="GO:0005634">
    <property type="term" value="C:nucleus"/>
    <property type="evidence" value="ECO:0007669"/>
    <property type="project" value="TreeGrafter"/>
</dbReference>
<feature type="domain" description="RING-type" evidence="13">
    <location>
        <begin position="300"/>
        <end position="341"/>
    </location>
</feature>
<dbReference type="CDD" id="cd02122">
    <property type="entry name" value="PA_GRAIL_like"/>
    <property type="match status" value="1"/>
</dbReference>
<dbReference type="STRING" id="33528.ENSGAFP00000024409"/>
<dbReference type="SUPFAM" id="SSF57850">
    <property type="entry name" value="RING/U-box"/>
    <property type="match status" value="1"/>
</dbReference>
<keyword evidence="3" id="KW-0479">Metal-binding</keyword>
<evidence type="ECO:0000256" key="7">
    <source>
        <dbReference type="ARBA" id="ARBA00022989"/>
    </source>
</evidence>
<gene>
    <name evidence="14" type="ORF">CCH79_00005495</name>
</gene>
<keyword evidence="6" id="KW-0862">Zinc</keyword>
<evidence type="ECO:0000313" key="15">
    <source>
        <dbReference type="Proteomes" id="UP000250572"/>
    </source>
</evidence>
<evidence type="ECO:0000256" key="2">
    <source>
        <dbReference type="ARBA" id="ARBA00022692"/>
    </source>
</evidence>
<dbReference type="Proteomes" id="UP000250572">
    <property type="component" value="Unassembled WGS sequence"/>
</dbReference>
<dbReference type="EMBL" id="NHOQ01002284">
    <property type="protein sequence ID" value="PWA18686.1"/>
    <property type="molecule type" value="Genomic_DNA"/>
</dbReference>